<reference evidence="7 8" key="2">
    <citation type="submission" date="2024-10" db="EMBL/GenBank/DDBJ databases">
        <authorList>
            <person name="Ryan C."/>
        </authorList>
    </citation>
    <scope>NUCLEOTIDE SEQUENCE [LARGE SCALE GENOMIC DNA]</scope>
</reference>
<dbReference type="EMBL" id="OZ075130">
    <property type="protein sequence ID" value="CAL4975343.1"/>
    <property type="molecule type" value="Genomic_DNA"/>
</dbReference>
<evidence type="ECO:0000256" key="2">
    <source>
        <dbReference type="ARBA" id="ARBA00023015"/>
    </source>
</evidence>
<evidence type="ECO:0000256" key="1">
    <source>
        <dbReference type="ARBA" id="ARBA00004123"/>
    </source>
</evidence>
<comment type="subcellular location">
    <subcellularLocation>
        <location evidence="1">Nucleus</location>
    </subcellularLocation>
</comment>
<dbReference type="SUPFAM" id="SSF55455">
    <property type="entry name" value="SRF-like"/>
    <property type="match status" value="1"/>
</dbReference>
<evidence type="ECO:0000256" key="4">
    <source>
        <dbReference type="ARBA" id="ARBA00023163"/>
    </source>
</evidence>
<dbReference type="Gene3D" id="3.40.1810.10">
    <property type="entry name" value="Transcription factor, MADS-box"/>
    <property type="match status" value="1"/>
</dbReference>
<evidence type="ECO:0000259" key="6">
    <source>
        <dbReference type="PROSITE" id="PS50066"/>
    </source>
</evidence>
<protein>
    <recommendedName>
        <fullName evidence="6">MADS-box domain-containing protein</fullName>
    </recommendedName>
</protein>
<keyword evidence="8" id="KW-1185">Reference proteome</keyword>
<keyword evidence="4" id="KW-0804">Transcription</keyword>
<dbReference type="PROSITE" id="PS50066">
    <property type="entry name" value="MADS_BOX_2"/>
    <property type="match status" value="1"/>
</dbReference>
<dbReference type="GO" id="GO:0003677">
    <property type="term" value="F:DNA binding"/>
    <property type="evidence" value="ECO:0007669"/>
    <property type="project" value="UniProtKB-KW"/>
</dbReference>
<evidence type="ECO:0000313" key="8">
    <source>
        <dbReference type="Proteomes" id="UP001497457"/>
    </source>
</evidence>
<keyword evidence="5" id="KW-0539">Nucleus</keyword>
<dbReference type="PRINTS" id="PR00404">
    <property type="entry name" value="MADSDOMAIN"/>
</dbReference>
<proteinExistence type="predicted"/>
<name>A0ABC9AFQ1_9POAL</name>
<organism evidence="7 8">
    <name type="scientific">Urochloa decumbens</name>
    <dbReference type="NCBI Taxonomy" id="240449"/>
    <lineage>
        <taxon>Eukaryota</taxon>
        <taxon>Viridiplantae</taxon>
        <taxon>Streptophyta</taxon>
        <taxon>Embryophyta</taxon>
        <taxon>Tracheophyta</taxon>
        <taxon>Spermatophyta</taxon>
        <taxon>Magnoliopsida</taxon>
        <taxon>Liliopsida</taxon>
        <taxon>Poales</taxon>
        <taxon>Poaceae</taxon>
        <taxon>PACMAD clade</taxon>
        <taxon>Panicoideae</taxon>
        <taxon>Panicodae</taxon>
        <taxon>Paniceae</taxon>
        <taxon>Melinidinae</taxon>
        <taxon>Urochloa</taxon>
    </lineage>
</organism>
<keyword evidence="3" id="KW-0238">DNA-binding</keyword>
<dbReference type="PANTHER" id="PTHR11945:SF764">
    <property type="entry name" value="AGAMOUS-LIKE MADS-BOX PROTEIN AGL62"/>
    <property type="match status" value="1"/>
</dbReference>
<evidence type="ECO:0000256" key="3">
    <source>
        <dbReference type="ARBA" id="ARBA00023125"/>
    </source>
</evidence>
<dbReference type="Pfam" id="PF00319">
    <property type="entry name" value="SRF-TF"/>
    <property type="match status" value="1"/>
</dbReference>
<feature type="domain" description="MADS-box" evidence="6">
    <location>
        <begin position="3"/>
        <end position="63"/>
    </location>
</feature>
<dbReference type="AlphaFoldDB" id="A0ABC9AFQ1"/>
<evidence type="ECO:0000256" key="5">
    <source>
        <dbReference type="ARBA" id="ARBA00023242"/>
    </source>
</evidence>
<dbReference type="Proteomes" id="UP001497457">
    <property type="component" value="Chromosome 20rd"/>
</dbReference>
<evidence type="ECO:0000313" key="7">
    <source>
        <dbReference type="EMBL" id="CAL4975343.1"/>
    </source>
</evidence>
<keyword evidence="2" id="KW-0805">Transcription regulation</keyword>
<dbReference type="PANTHER" id="PTHR11945">
    <property type="entry name" value="MADS BOX PROTEIN"/>
    <property type="match status" value="1"/>
</dbReference>
<accession>A0ABC9AFQ1</accession>
<sequence length="193" mass="22504">MPRRARRSGVRFIEDERGPGLTFFKRRYGLFKAASDLSALTGARVTMVLESENEMFSSFGTPEANSIVDAFLFGYVPIEFDTSEQQKAEIINLQNELFQLEKDKAMEDKMKNENMMRVKEIQETSRMAKYVYGKVEDLDATELSEMYHELSRIKQEINGRLPWWCSMPTHVVTLPKYYPKPPSQTSFQQHPWL</sequence>
<gene>
    <name evidence="7" type="ORF">URODEC1_LOCUS53085</name>
</gene>
<dbReference type="InterPro" id="IPR036879">
    <property type="entry name" value="TF_MADSbox_sf"/>
</dbReference>
<dbReference type="GO" id="GO:0005634">
    <property type="term" value="C:nucleus"/>
    <property type="evidence" value="ECO:0007669"/>
    <property type="project" value="UniProtKB-SubCell"/>
</dbReference>
<reference evidence="8" key="1">
    <citation type="submission" date="2024-06" db="EMBL/GenBank/DDBJ databases">
        <authorList>
            <person name="Ryan C."/>
        </authorList>
    </citation>
    <scope>NUCLEOTIDE SEQUENCE [LARGE SCALE GENOMIC DNA]</scope>
</reference>
<dbReference type="InterPro" id="IPR002100">
    <property type="entry name" value="TF_MADSbox"/>
</dbReference>
<dbReference type="SMART" id="SM00432">
    <property type="entry name" value="MADS"/>
    <property type="match status" value="1"/>
</dbReference>